<dbReference type="PRINTS" id="PR00455">
    <property type="entry name" value="HTHTETR"/>
</dbReference>
<dbReference type="InterPro" id="IPR036271">
    <property type="entry name" value="Tet_transcr_reg_TetR-rel_C_sf"/>
</dbReference>
<evidence type="ECO:0000256" key="2">
    <source>
        <dbReference type="PROSITE-ProRule" id="PRU00335"/>
    </source>
</evidence>
<feature type="region of interest" description="Disordered" evidence="3">
    <location>
        <begin position="185"/>
        <end position="210"/>
    </location>
</feature>
<dbReference type="PANTHER" id="PTHR30328">
    <property type="entry name" value="TRANSCRIPTIONAL REPRESSOR"/>
    <property type="match status" value="1"/>
</dbReference>
<protein>
    <submittedName>
        <fullName evidence="5">TetR family transcriptional regulator</fullName>
    </submittedName>
</protein>
<evidence type="ECO:0000313" key="6">
    <source>
        <dbReference type="Proteomes" id="UP001550628"/>
    </source>
</evidence>
<comment type="caution">
    <text evidence="5">The sequence shown here is derived from an EMBL/GenBank/DDBJ whole genome shotgun (WGS) entry which is preliminary data.</text>
</comment>
<evidence type="ECO:0000313" key="5">
    <source>
        <dbReference type="EMBL" id="MEU1953046.1"/>
    </source>
</evidence>
<dbReference type="GeneID" id="96247667"/>
<dbReference type="InterPro" id="IPR050109">
    <property type="entry name" value="HTH-type_TetR-like_transc_reg"/>
</dbReference>
<dbReference type="Pfam" id="PF00440">
    <property type="entry name" value="TetR_N"/>
    <property type="match status" value="1"/>
</dbReference>
<dbReference type="SUPFAM" id="SSF48498">
    <property type="entry name" value="Tetracyclin repressor-like, C-terminal domain"/>
    <property type="match status" value="1"/>
</dbReference>
<gene>
    <name evidence="5" type="ORF">ABZ510_14375</name>
</gene>
<feature type="domain" description="HTH tetR-type" evidence="4">
    <location>
        <begin position="6"/>
        <end position="66"/>
    </location>
</feature>
<dbReference type="InterPro" id="IPR001647">
    <property type="entry name" value="HTH_TetR"/>
</dbReference>
<reference evidence="5 6" key="1">
    <citation type="submission" date="2024-06" db="EMBL/GenBank/DDBJ databases">
        <title>The Natural Products Discovery Center: Release of the First 8490 Sequenced Strains for Exploring Actinobacteria Biosynthetic Diversity.</title>
        <authorList>
            <person name="Kalkreuter E."/>
            <person name="Kautsar S.A."/>
            <person name="Yang D."/>
            <person name="Bader C.D."/>
            <person name="Teijaro C.N."/>
            <person name="Fluegel L."/>
            <person name="Davis C.M."/>
            <person name="Simpson J.R."/>
            <person name="Lauterbach L."/>
            <person name="Steele A.D."/>
            <person name="Gui C."/>
            <person name="Meng S."/>
            <person name="Li G."/>
            <person name="Viehrig K."/>
            <person name="Ye F."/>
            <person name="Su P."/>
            <person name="Kiefer A.F."/>
            <person name="Nichols A."/>
            <person name="Cepeda A.J."/>
            <person name="Yan W."/>
            <person name="Fan B."/>
            <person name="Jiang Y."/>
            <person name="Adhikari A."/>
            <person name="Zheng C.-J."/>
            <person name="Schuster L."/>
            <person name="Cowan T.M."/>
            <person name="Smanski M.J."/>
            <person name="Chevrette M.G."/>
            <person name="De Carvalho L.P.S."/>
            <person name="Shen B."/>
        </authorList>
    </citation>
    <scope>NUCLEOTIDE SEQUENCE [LARGE SCALE GENOMIC DNA]</scope>
    <source>
        <strain evidence="5 6">NPDC019708</strain>
    </source>
</reference>
<dbReference type="RefSeq" id="WP_051714333.1">
    <property type="nucleotide sequence ID" value="NZ_JBEYBD010000001.1"/>
</dbReference>
<dbReference type="EMBL" id="JBEYBF010000008">
    <property type="protein sequence ID" value="MEU1953046.1"/>
    <property type="molecule type" value="Genomic_DNA"/>
</dbReference>
<dbReference type="InterPro" id="IPR009057">
    <property type="entry name" value="Homeodomain-like_sf"/>
</dbReference>
<evidence type="ECO:0000256" key="1">
    <source>
        <dbReference type="ARBA" id="ARBA00023125"/>
    </source>
</evidence>
<name>A0ABV2WQ92_9NOCA</name>
<dbReference type="Gene3D" id="1.10.357.10">
    <property type="entry name" value="Tetracycline Repressor, domain 2"/>
    <property type="match status" value="1"/>
</dbReference>
<keyword evidence="6" id="KW-1185">Reference proteome</keyword>
<dbReference type="InterPro" id="IPR041467">
    <property type="entry name" value="Sco4008_C"/>
</dbReference>
<dbReference type="Proteomes" id="UP001550628">
    <property type="component" value="Unassembled WGS sequence"/>
</dbReference>
<evidence type="ECO:0000259" key="4">
    <source>
        <dbReference type="PROSITE" id="PS50977"/>
    </source>
</evidence>
<dbReference type="PANTHER" id="PTHR30328:SF54">
    <property type="entry name" value="HTH-TYPE TRANSCRIPTIONAL REPRESSOR SCO4008"/>
    <property type="match status" value="1"/>
</dbReference>
<feature type="DNA-binding region" description="H-T-H motif" evidence="2">
    <location>
        <begin position="29"/>
        <end position="48"/>
    </location>
</feature>
<dbReference type="SUPFAM" id="SSF46689">
    <property type="entry name" value="Homeodomain-like"/>
    <property type="match status" value="1"/>
</dbReference>
<accession>A0ABV2WQ92</accession>
<proteinExistence type="predicted"/>
<evidence type="ECO:0000256" key="3">
    <source>
        <dbReference type="SAM" id="MobiDB-lite"/>
    </source>
</evidence>
<dbReference type="PROSITE" id="PS50977">
    <property type="entry name" value="HTH_TETR_2"/>
    <property type="match status" value="1"/>
</dbReference>
<keyword evidence="1 2" id="KW-0238">DNA-binding</keyword>
<dbReference type="Pfam" id="PF17926">
    <property type="entry name" value="TetR_C_21"/>
    <property type="match status" value="1"/>
</dbReference>
<sequence length="210" mass="22665">MRAAGQATRDRILAAAKAEFAEYGTAGARINRIAAAANASKDRLYAYFPGKSELYAAVTEQWTRQTTAETALRADDLPGYVGRLFDHFLAHPENARLQAWAELEPADERIDQVLRRTVDPKLAEIRRGQREGLVTTDIAAPMLLRMLTELARSTAVHASSGPPARIGTQRSAVVLAARRLVERVPAEPSDDCAGRDQTVAAGPPPPGASP</sequence>
<organism evidence="5 6">
    <name type="scientific">Nocardia rhamnosiphila</name>
    <dbReference type="NCBI Taxonomy" id="426716"/>
    <lineage>
        <taxon>Bacteria</taxon>
        <taxon>Bacillati</taxon>
        <taxon>Actinomycetota</taxon>
        <taxon>Actinomycetes</taxon>
        <taxon>Mycobacteriales</taxon>
        <taxon>Nocardiaceae</taxon>
        <taxon>Nocardia</taxon>
    </lineage>
</organism>